<dbReference type="AlphaFoldDB" id="A0A7V8J242"/>
<accession>A0A7V8J242</accession>
<evidence type="ECO:0000313" key="2">
    <source>
        <dbReference type="Proteomes" id="UP000442695"/>
    </source>
</evidence>
<name>A0A7V8J242_PSEPU</name>
<dbReference type="EMBL" id="WOWR01000048">
    <property type="protein sequence ID" value="KAF0251987.1"/>
    <property type="molecule type" value="Genomic_DNA"/>
</dbReference>
<dbReference type="RefSeq" id="WP_156859626.1">
    <property type="nucleotide sequence ID" value="NZ_WOWR01000048.1"/>
</dbReference>
<gene>
    <name evidence="1" type="ORF">GN299_25435</name>
</gene>
<dbReference type="Proteomes" id="UP000442695">
    <property type="component" value="Unassembled WGS sequence"/>
</dbReference>
<comment type="caution">
    <text evidence="1">The sequence shown here is derived from an EMBL/GenBank/DDBJ whole genome shotgun (WGS) entry which is preliminary data.</text>
</comment>
<proteinExistence type="predicted"/>
<sequence>MSYGFNSPDNTIGWIGNGGAMIERLDSNDQPVSGALYIGQASSASLALSSDKVEMMDMTYGTLGVAQSKVIKNTAELTLNLKSFNPDVLALVLYGDVYKDAAVPGATASIKAFKESNAIVPGIISLLTSVTIKGEAEPLTEGQDYVISNGSLYFPKTSAIQDGDVVDVVYEKAAVRRIEGFTNTGVNVRITFDGTNLAADDAPVKVVYHKVSLSPAAQRQLLSSDYADQEIKGTLLVSKAVTGAGRSKLFVEEHVSAA</sequence>
<organism evidence="1 2">
    <name type="scientific">Pseudomonas putida</name>
    <name type="common">Arthrobacter siderocapsulatus</name>
    <dbReference type="NCBI Taxonomy" id="303"/>
    <lineage>
        <taxon>Bacteria</taxon>
        <taxon>Pseudomonadati</taxon>
        <taxon>Pseudomonadota</taxon>
        <taxon>Gammaproteobacteria</taxon>
        <taxon>Pseudomonadales</taxon>
        <taxon>Pseudomonadaceae</taxon>
        <taxon>Pseudomonas</taxon>
    </lineage>
</organism>
<reference evidence="1 2" key="1">
    <citation type="submission" date="2019-12" db="EMBL/GenBank/DDBJ databases">
        <authorList>
            <person name="Woiski C."/>
        </authorList>
    </citation>
    <scope>NUCLEOTIDE SEQUENCE [LARGE SCALE GENOMIC DNA]</scope>
    <source>
        <strain evidence="1 2">BOE100</strain>
    </source>
</reference>
<protein>
    <submittedName>
        <fullName evidence="1">Uncharacterized protein</fullName>
    </submittedName>
</protein>
<evidence type="ECO:0000313" key="1">
    <source>
        <dbReference type="EMBL" id="KAF0251987.1"/>
    </source>
</evidence>